<feature type="compositionally biased region" description="Polar residues" evidence="1">
    <location>
        <begin position="501"/>
        <end position="516"/>
    </location>
</feature>
<keyword evidence="4" id="KW-1185">Reference proteome</keyword>
<dbReference type="PROSITE" id="PS50086">
    <property type="entry name" value="TBC_RABGAP"/>
    <property type="match status" value="1"/>
</dbReference>
<evidence type="ECO:0000256" key="1">
    <source>
        <dbReference type="SAM" id="MobiDB-lite"/>
    </source>
</evidence>
<organism evidence="3 4">
    <name type="scientific">Aphanomyces invadans</name>
    <dbReference type="NCBI Taxonomy" id="157072"/>
    <lineage>
        <taxon>Eukaryota</taxon>
        <taxon>Sar</taxon>
        <taxon>Stramenopiles</taxon>
        <taxon>Oomycota</taxon>
        <taxon>Saprolegniomycetes</taxon>
        <taxon>Saprolegniales</taxon>
        <taxon>Verrucalvaceae</taxon>
        <taxon>Aphanomyces</taxon>
    </lineage>
</organism>
<feature type="domain" description="Rab-GAP TBC" evidence="2">
    <location>
        <begin position="87"/>
        <end position="277"/>
    </location>
</feature>
<dbReference type="SMART" id="SM00164">
    <property type="entry name" value="TBC"/>
    <property type="match status" value="1"/>
</dbReference>
<sequence>MSRVDDASSHLHPASTWGDTSMFTVESSSILAWTVLLELFETQQNEMYLSASHDGTPVHTDDKLSYELWRTEERVRMLVLEEASCRYLTPQMHGKLWMLLSGANTEMGLQKGHYTSLVNHSSVNAESVRQIEADLTRTVSPEDPEWTPDRIEKLRRVLVAYAVHNPKLGYCQGLNYVVARLLQCLDNDECVFWLLERMIAFLPDDYYTTMLGLAIDQHVFAELVALQSPEIVQHIEQLGGFGAELSLACTEWFCTLFGSPCRKDITLRVWDHFFINGNEVRVARCRTKFDTPCDQALFRTALAFTQLEYPHIMSCQTYGDLLVCLNQVMKRIQNGVHRWIQIGRDALLDSKLLLHIANGQEIVTSSRIDDLRAYHRLELASGIALSNDRCQSTPTGVADDGPPLSNESATTKKRKHPLSNRKITSRTIPRHLSHEAIETKIDESAVAKYFTTAPQVRGYVLATTNRSIMFAACQILDNYLGEAEPGPTSWQVDQFKLITSPSDASQQARPRQFSDTSYRHTFSDRTSSFREARSKSTTDGLRVHRASISNPPLAASSDDSIRPHFSNNIFKKIEAWTNKTLKKDRRHSTLNFEFLGAAMVGQANFFSGPRTPTPEPVIDGGMFPPSSRGSVVESARSSQLYGHRIVNSHSTPSLVSLEKSYHDDSCDSFDGGSLDDADLSSSSIESSSGMRYRFRSSPSSSSTTTIVRPPRHQRDGKKPPTTALMTIPDDLAPPDMRRHTSMPSRSRSKQVGRSTTSISQLNTENARLLRERAHVVSYLQRKASDVSSLNSPVDSDEYRGSLSSDEGTRRAHRATNRTNSFSFLGSLSVDLERSLLLEDKE</sequence>
<gene>
    <name evidence="3" type="ORF">DYB32_001501</name>
</gene>
<feature type="compositionally biased region" description="Polar residues" evidence="1">
    <location>
        <begin position="741"/>
        <end position="765"/>
    </location>
</feature>
<dbReference type="Gene3D" id="1.10.472.80">
    <property type="entry name" value="Ypt/Rab-GAP domain of gyp1p, domain 3"/>
    <property type="match status" value="1"/>
</dbReference>
<comment type="caution">
    <text evidence="3">The sequence shown here is derived from an EMBL/GenBank/DDBJ whole genome shotgun (WGS) entry which is preliminary data.</text>
</comment>
<dbReference type="PANTHER" id="PTHR47219">
    <property type="entry name" value="RAB GTPASE-ACTIVATING PROTEIN 1-LIKE"/>
    <property type="match status" value="1"/>
</dbReference>
<feature type="compositionally biased region" description="Low complexity" evidence="1">
    <location>
        <begin position="679"/>
        <end position="708"/>
    </location>
</feature>
<accession>A0A3R6WS20</accession>
<feature type="region of interest" description="Disordered" evidence="1">
    <location>
        <begin position="391"/>
        <end position="420"/>
    </location>
</feature>
<feature type="region of interest" description="Disordered" evidence="1">
    <location>
        <begin position="671"/>
        <end position="765"/>
    </location>
</feature>
<dbReference type="SUPFAM" id="SSF47923">
    <property type="entry name" value="Ypt/Rab-GAP domain of gyp1p"/>
    <property type="match status" value="2"/>
</dbReference>
<dbReference type="InterPro" id="IPR035969">
    <property type="entry name" value="Rab-GAP_TBC_sf"/>
</dbReference>
<feature type="region of interest" description="Disordered" evidence="1">
    <location>
        <begin position="782"/>
        <end position="819"/>
    </location>
</feature>
<dbReference type="Pfam" id="PF00566">
    <property type="entry name" value="RabGAP-TBC"/>
    <property type="match status" value="1"/>
</dbReference>
<dbReference type="InterPro" id="IPR000195">
    <property type="entry name" value="Rab-GAP-TBC_dom"/>
</dbReference>
<dbReference type="EMBL" id="QUSY01000067">
    <property type="protein sequence ID" value="RHY33617.1"/>
    <property type="molecule type" value="Genomic_DNA"/>
</dbReference>
<dbReference type="GO" id="GO:0031267">
    <property type="term" value="F:small GTPase binding"/>
    <property type="evidence" value="ECO:0007669"/>
    <property type="project" value="TreeGrafter"/>
</dbReference>
<evidence type="ECO:0000313" key="4">
    <source>
        <dbReference type="Proteomes" id="UP000285060"/>
    </source>
</evidence>
<reference evidence="3 4" key="1">
    <citation type="submission" date="2018-08" db="EMBL/GenBank/DDBJ databases">
        <title>Aphanomyces genome sequencing and annotation.</title>
        <authorList>
            <person name="Minardi D."/>
            <person name="Oidtmann B."/>
            <person name="Van Der Giezen M."/>
            <person name="Studholme D.J."/>
        </authorList>
    </citation>
    <scope>NUCLEOTIDE SEQUENCE [LARGE SCALE GENOMIC DNA]</scope>
    <source>
        <strain evidence="3 4">NJM0002</strain>
    </source>
</reference>
<evidence type="ECO:0000313" key="3">
    <source>
        <dbReference type="EMBL" id="RHY33617.1"/>
    </source>
</evidence>
<proteinExistence type="predicted"/>
<dbReference type="VEuPathDB" id="FungiDB:H310_05008"/>
<protein>
    <recommendedName>
        <fullName evidence="2">Rab-GAP TBC domain-containing protein</fullName>
    </recommendedName>
</protein>
<dbReference type="AlphaFoldDB" id="A0A3R6WS20"/>
<evidence type="ECO:0000259" key="2">
    <source>
        <dbReference type="PROSITE" id="PS50086"/>
    </source>
</evidence>
<feature type="compositionally biased region" description="Basic and acidic residues" evidence="1">
    <location>
        <begin position="517"/>
        <end position="536"/>
    </location>
</feature>
<feature type="region of interest" description="Disordered" evidence="1">
    <location>
        <begin position="501"/>
        <end position="541"/>
    </location>
</feature>
<dbReference type="GO" id="GO:0005096">
    <property type="term" value="F:GTPase activator activity"/>
    <property type="evidence" value="ECO:0007669"/>
    <property type="project" value="TreeGrafter"/>
</dbReference>
<name>A0A3R6WS20_9STRA</name>
<dbReference type="Gene3D" id="1.10.8.270">
    <property type="entry name" value="putative rabgap domain of human tbc1 domain family member 14 like domains"/>
    <property type="match status" value="1"/>
</dbReference>
<dbReference type="Proteomes" id="UP000285060">
    <property type="component" value="Unassembled WGS sequence"/>
</dbReference>
<dbReference type="PANTHER" id="PTHR47219:SF20">
    <property type="entry name" value="TBC1 DOMAIN FAMILY MEMBER 2B"/>
    <property type="match status" value="1"/>
</dbReference>
<dbReference type="InterPro" id="IPR050302">
    <property type="entry name" value="Rab_GAP_TBC_domain"/>
</dbReference>